<dbReference type="PRINTS" id="PR00081">
    <property type="entry name" value="GDHRDH"/>
</dbReference>
<dbReference type="OrthoDB" id="9876299at2759"/>
<comment type="caution">
    <text evidence="2">The sequence shown here is derived from an EMBL/GenBank/DDBJ whole genome shotgun (WGS) entry which is preliminary data.</text>
</comment>
<dbReference type="AlphaFoldDB" id="A0A8H7VHX7"/>
<dbReference type="Pfam" id="PF00106">
    <property type="entry name" value="adh_short"/>
    <property type="match status" value="1"/>
</dbReference>
<dbReference type="CDD" id="cd05325">
    <property type="entry name" value="carb_red_sniffer_like_SDR_c"/>
    <property type="match status" value="1"/>
</dbReference>
<dbReference type="Proteomes" id="UP000646827">
    <property type="component" value="Unassembled WGS sequence"/>
</dbReference>
<keyword evidence="3" id="KW-1185">Reference proteome</keyword>
<dbReference type="SUPFAM" id="SSF51735">
    <property type="entry name" value="NAD(P)-binding Rossmann-fold domains"/>
    <property type="match status" value="1"/>
</dbReference>
<dbReference type="GO" id="GO:0016616">
    <property type="term" value="F:oxidoreductase activity, acting on the CH-OH group of donors, NAD or NADP as acceptor"/>
    <property type="evidence" value="ECO:0007669"/>
    <property type="project" value="TreeGrafter"/>
</dbReference>
<evidence type="ECO:0008006" key="4">
    <source>
        <dbReference type="Google" id="ProtNLM"/>
    </source>
</evidence>
<evidence type="ECO:0000313" key="2">
    <source>
        <dbReference type="EMBL" id="KAG2223581.1"/>
    </source>
</evidence>
<dbReference type="Gene3D" id="3.40.50.720">
    <property type="entry name" value="NAD(P)-binding Rossmann-like Domain"/>
    <property type="match status" value="1"/>
</dbReference>
<dbReference type="EMBL" id="JAEPRB010000058">
    <property type="protein sequence ID" value="KAG2223581.1"/>
    <property type="molecule type" value="Genomic_DNA"/>
</dbReference>
<organism evidence="2 3">
    <name type="scientific">Circinella minor</name>
    <dbReference type="NCBI Taxonomy" id="1195481"/>
    <lineage>
        <taxon>Eukaryota</taxon>
        <taxon>Fungi</taxon>
        <taxon>Fungi incertae sedis</taxon>
        <taxon>Mucoromycota</taxon>
        <taxon>Mucoromycotina</taxon>
        <taxon>Mucoromycetes</taxon>
        <taxon>Mucorales</taxon>
        <taxon>Lichtheimiaceae</taxon>
        <taxon>Circinella</taxon>
    </lineage>
</organism>
<sequence length="244" mass="26210">MGLVYVVTGATGGLGVEFIKQLSKRGDTVIACARNTEKSEELKALIDGKTVHAVTLDTVNVDSVKQAAKQIQQIAPEGIDVLINNSGAYGARGHDIMHNPASNYIQAFETNVGGTSNVTQALVPLLRERSTRVIVNISSIMGSIDLNSVRGGSPELKKAFADSTAYRVSKTAENMLTREFAAYLDEEDFVVIAMHPGWVQTSMGGDQAPTTPEQSISGMLSVIDKRSKDMNGTFVTFEGESIPW</sequence>
<gene>
    <name evidence="2" type="ORF">INT45_001663</name>
</gene>
<dbReference type="InterPro" id="IPR002347">
    <property type="entry name" value="SDR_fam"/>
</dbReference>
<reference evidence="2 3" key="1">
    <citation type="submission" date="2020-12" db="EMBL/GenBank/DDBJ databases">
        <title>Metabolic potential, ecology and presence of endohyphal bacteria is reflected in genomic diversity of Mucoromycotina.</title>
        <authorList>
            <person name="Muszewska A."/>
            <person name="Okrasinska A."/>
            <person name="Steczkiewicz K."/>
            <person name="Drgas O."/>
            <person name="Orlowska M."/>
            <person name="Perlinska-Lenart U."/>
            <person name="Aleksandrzak-Piekarczyk T."/>
            <person name="Szatraj K."/>
            <person name="Zielenkiewicz U."/>
            <person name="Pilsyk S."/>
            <person name="Malc E."/>
            <person name="Mieczkowski P."/>
            <person name="Kruszewska J.S."/>
            <person name="Biernat P."/>
            <person name="Pawlowska J."/>
        </authorList>
    </citation>
    <scope>NUCLEOTIDE SEQUENCE [LARGE SCALE GENOMIC DNA]</scope>
    <source>
        <strain evidence="2 3">CBS 142.35</strain>
    </source>
</reference>
<name>A0A8H7VHX7_9FUNG</name>
<dbReference type="PANTHER" id="PTHR45458">
    <property type="entry name" value="SHORT-CHAIN DEHYDROGENASE/REDUCTASE SDR"/>
    <property type="match status" value="1"/>
</dbReference>
<dbReference type="PANTHER" id="PTHR45458:SF3">
    <property type="entry name" value="CHAIN DEHYDROGENASE (ATSC), PUTATIVE-RELATED"/>
    <property type="match status" value="1"/>
</dbReference>
<dbReference type="InterPro" id="IPR052184">
    <property type="entry name" value="SDR_enzymes"/>
</dbReference>
<evidence type="ECO:0000313" key="3">
    <source>
        <dbReference type="Proteomes" id="UP000646827"/>
    </source>
</evidence>
<evidence type="ECO:0000256" key="1">
    <source>
        <dbReference type="RuleBase" id="RU000363"/>
    </source>
</evidence>
<dbReference type="InterPro" id="IPR036291">
    <property type="entry name" value="NAD(P)-bd_dom_sf"/>
</dbReference>
<proteinExistence type="inferred from homology"/>
<accession>A0A8H7VHX7</accession>
<comment type="similarity">
    <text evidence="1">Belongs to the short-chain dehydrogenases/reductases (SDR) family.</text>
</comment>
<protein>
    <recommendedName>
        <fullName evidence="4">C-factor</fullName>
    </recommendedName>
</protein>
<dbReference type="PRINTS" id="PR00080">
    <property type="entry name" value="SDRFAMILY"/>
</dbReference>